<protein>
    <recommendedName>
        <fullName evidence="4">Transcription factor MYC/MYB N-terminal domain-containing protein</fullName>
    </recommendedName>
</protein>
<evidence type="ECO:0000256" key="3">
    <source>
        <dbReference type="SAM" id="MobiDB-lite"/>
    </source>
</evidence>
<feature type="compositionally biased region" description="Polar residues" evidence="3">
    <location>
        <begin position="620"/>
        <end position="634"/>
    </location>
</feature>
<organism evidence="5 6">
    <name type="scientific">Klebsormidium nitens</name>
    <name type="common">Green alga</name>
    <name type="synonym">Ulothrix nitens</name>
    <dbReference type="NCBI Taxonomy" id="105231"/>
    <lineage>
        <taxon>Eukaryota</taxon>
        <taxon>Viridiplantae</taxon>
        <taxon>Streptophyta</taxon>
        <taxon>Klebsormidiophyceae</taxon>
        <taxon>Klebsormidiales</taxon>
        <taxon>Klebsormidiaceae</taxon>
        <taxon>Klebsormidium</taxon>
    </lineage>
</organism>
<reference evidence="5 6" key="1">
    <citation type="journal article" date="2014" name="Nat. Commun.">
        <title>Klebsormidium flaccidum genome reveals primary factors for plant terrestrial adaptation.</title>
        <authorList>
            <person name="Hori K."/>
            <person name="Maruyama F."/>
            <person name="Fujisawa T."/>
            <person name="Togashi T."/>
            <person name="Yamamoto N."/>
            <person name="Seo M."/>
            <person name="Sato S."/>
            <person name="Yamada T."/>
            <person name="Mori H."/>
            <person name="Tajima N."/>
            <person name="Moriyama T."/>
            <person name="Ikeuchi M."/>
            <person name="Watanabe M."/>
            <person name="Wada H."/>
            <person name="Kobayashi K."/>
            <person name="Saito M."/>
            <person name="Masuda T."/>
            <person name="Sasaki-Sekimoto Y."/>
            <person name="Mashiguchi K."/>
            <person name="Awai K."/>
            <person name="Shimojima M."/>
            <person name="Masuda S."/>
            <person name="Iwai M."/>
            <person name="Nobusawa T."/>
            <person name="Narise T."/>
            <person name="Kondo S."/>
            <person name="Saito H."/>
            <person name="Sato R."/>
            <person name="Murakawa M."/>
            <person name="Ihara Y."/>
            <person name="Oshima-Yamada Y."/>
            <person name="Ohtaka K."/>
            <person name="Satoh M."/>
            <person name="Sonobe K."/>
            <person name="Ishii M."/>
            <person name="Ohtani R."/>
            <person name="Kanamori-Sato M."/>
            <person name="Honoki R."/>
            <person name="Miyazaki D."/>
            <person name="Mochizuki H."/>
            <person name="Umetsu J."/>
            <person name="Higashi K."/>
            <person name="Shibata D."/>
            <person name="Kamiya Y."/>
            <person name="Sato N."/>
            <person name="Nakamura Y."/>
            <person name="Tabata S."/>
            <person name="Ida S."/>
            <person name="Kurokawa K."/>
            <person name="Ohta H."/>
        </authorList>
    </citation>
    <scope>NUCLEOTIDE SEQUENCE [LARGE SCALE GENOMIC DNA]</scope>
    <source>
        <strain evidence="5 6">NIES-2285</strain>
    </source>
</reference>
<name>A0A1Y1IN97_KLENI</name>
<feature type="region of interest" description="Disordered" evidence="3">
    <location>
        <begin position="618"/>
        <end position="691"/>
    </location>
</feature>
<feature type="region of interest" description="Disordered" evidence="3">
    <location>
        <begin position="490"/>
        <end position="509"/>
    </location>
</feature>
<sequence length="874" mass="94872">MQPPAGSFEAICEADAVVTELSTRPLTEGLARGKQAGGEEALSEGLRRLCEGGPWIYAAFWQHRIGRSLGSQADSRAGAFSQHSERQSGKLSCTLFHSKMLAAEAGRGIDYEALSLALARLRMLEFEKGEGILGEAADSSEGDRWLSTSPSGYRVRPAVATGGSDKGDDHWRAQFAAGLETVLLTSFQGCLLQLGSIEKLQEDPAIAVQACTVFLPYFAAALSSALDLPNPHAFINPPTSERYDEFRYPFGTDGAYPPRSSDYFPQARNDLWKPPARNVFGPANPFVPSKHSSRLPGGGSFFRGGSPSVLPVTRSPAGQYRDRPNPAQNGRSSLHPFTGAPQSARSTWSDGQERNAPLQPPACAGPDFGPSIYQRLLEKAGQVHTAAPSLGTSQFDLNAPSPSPTWFPDLGQSLEDSYGGFQGRAGSDGQPMEESYGSLRGLNGSGGPRDALTRLAETVADVQQKGSDFGVSPSPGVSRRANDLLGRLESRNQGASPWQGAPSETQTRFDDGMFNAGATDYRESRGGSGAAHFQGGDETALDWGSREEAFRLQESFLRLQEQLEQRTRERRPFFPLAPGHGRQTSGGMPLLEHEGLVCALKGEAAAQEVRFTWNPASADETGQQRHSPVQQPGQSDRPEGGFGYEEIYTPRTHAERGAQDDSSGGERSLLSHSHSSRESDGGAERTRGAGFPYAGRVGRAWNNDPATPSRRQLEMETIFENEPVALRPWEKGRQTWYSNLEHLRSLVPNTSQLKLEDLLDRAARHISELRSQIASDSNKGRPEPFRGYTVLPWRVSEGKTLAVEELSSAQLILVEAYFESETGVPQLAKTLCTEGRELCFMLVEAVGKSTRARFVVKVIDAISTEDLLSSLEGR</sequence>
<evidence type="ECO:0000256" key="1">
    <source>
        <dbReference type="ARBA" id="ARBA00023015"/>
    </source>
</evidence>
<feature type="compositionally biased region" description="Polar residues" evidence="3">
    <location>
        <begin position="340"/>
        <end position="350"/>
    </location>
</feature>
<feature type="region of interest" description="Disordered" evidence="3">
    <location>
        <begin position="290"/>
        <end position="370"/>
    </location>
</feature>
<dbReference type="PANTHER" id="PTHR46196:SF1">
    <property type="entry name" value="TRANSCRIPTION FACTOR EMB1444-RELATED"/>
    <property type="match status" value="1"/>
</dbReference>
<dbReference type="Proteomes" id="UP000054558">
    <property type="component" value="Unassembled WGS sequence"/>
</dbReference>
<dbReference type="AlphaFoldDB" id="A0A1Y1IN97"/>
<dbReference type="STRING" id="105231.A0A1Y1IN97"/>
<dbReference type="InterPro" id="IPR043561">
    <property type="entry name" value="LHW-like"/>
</dbReference>
<dbReference type="InterPro" id="IPR025610">
    <property type="entry name" value="MYC/MYB_N"/>
</dbReference>
<dbReference type="GO" id="GO:0003700">
    <property type="term" value="F:DNA-binding transcription factor activity"/>
    <property type="evidence" value="ECO:0007669"/>
    <property type="project" value="InterPro"/>
</dbReference>
<feature type="compositionally biased region" description="Basic and acidic residues" evidence="3">
    <location>
        <begin position="675"/>
        <end position="687"/>
    </location>
</feature>
<evidence type="ECO:0000259" key="4">
    <source>
        <dbReference type="Pfam" id="PF14215"/>
    </source>
</evidence>
<dbReference type="PANTHER" id="PTHR46196">
    <property type="entry name" value="TRANSCRIPTION FACTOR BHLH155-LIKE ISOFORM X1-RELATED"/>
    <property type="match status" value="1"/>
</dbReference>
<dbReference type="EMBL" id="DF237652">
    <property type="protein sequence ID" value="GAQ90929.1"/>
    <property type="molecule type" value="Genomic_DNA"/>
</dbReference>
<dbReference type="Pfam" id="PF14215">
    <property type="entry name" value="bHLH-MYC_N"/>
    <property type="match status" value="1"/>
</dbReference>
<gene>
    <name evidence="5" type="ORF">KFL_007030020</name>
</gene>
<feature type="domain" description="Transcription factor MYC/MYB N-terminal" evidence="4">
    <location>
        <begin position="42"/>
        <end position="213"/>
    </location>
</feature>
<feature type="compositionally biased region" description="Polar residues" evidence="3">
    <location>
        <begin position="491"/>
        <end position="506"/>
    </location>
</feature>
<proteinExistence type="predicted"/>
<evidence type="ECO:0000313" key="5">
    <source>
        <dbReference type="EMBL" id="GAQ90929.1"/>
    </source>
</evidence>
<evidence type="ECO:0000313" key="6">
    <source>
        <dbReference type="Proteomes" id="UP000054558"/>
    </source>
</evidence>
<accession>A0A1Y1IN97</accession>
<keyword evidence="2" id="KW-0804">Transcription</keyword>
<keyword evidence="6" id="KW-1185">Reference proteome</keyword>
<evidence type="ECO:0000256" key="2">
    <source>
        <dbReference type="ARBA" id="ARBA00023163"/>
    </source>
</evidence>
<keyword evidence="1" id="KW-0805">Transcription regulation</keyword>